<dbReference type="InterPro" id="IPR007217">
    <property type="entry name" value="Per1-like"/>
</dbReference>
<comment type="subcellular location">
    <subcellularLocation>
        <location evidence="1">Endomembrane system</location>
        <topology evidence="1">Multi-pass membrane protein</topology>
    </subcellularLocation>
    <subcellularLocation>
        <location evidence="9">Golgi apparatus membrane</location>
        <topology evidence="9">Multi-pass membrane protein</topology>
    </subcellularLocation>
</comment>
<dbReference type="GO" id="GO:0005789">
    <property type="term" value="C:endoplasmic reticulum membrane"/>
    <property type="evidence" value="ECO:0007669"/>
    <property type="project" value="TreeGrafter"/>
</dbReference>
<keyword evidence="3 9" id="KW-0337">GPI-anchor biosynthesis</keyword>
<dbReference type="GO" id="GO:0016788">
    <property type="term" value="F:hydrolase activity, acting on ester bonds"/>
    <property type="evidence" value="ECO:0007669"/>
    <property type="project" value="TreeGrafter"/>
</dbReference>
<protein>
    <recommendedName>
        <fullName evidence="9">Post-GPI attachment to proteins factor 3</fullName>
    </recommendedName>
</protein>
<reference evidence="11 12" key="1">
    <citation type="journal article" date="2021" name="G3 (Bethesda)">
        <title>Improved contiguity of the threespine stickleback genome using long-read sequencing.</title>
        <authorList>
            <person name="Nath S."/>
            <person name="Shaw D.E."/>
            <person name="White M.A."/>
        </authorList>
    </citation>
    <scope>NUCLEOTIDE SEQUENCE [LARGE SCALE GENOMIC DNA]</scope>
    <source>
        <strain evidence="11 12">Lake Benthic</strain>
    </source>
</reference>
<comment type="similarity">
    <text evidence="2 9">Belongs to the PGAP3 family.</text>
</comment>
<evidence type="ECO:0000256" key="7">
    <source>
        <dbReference type="ARBA" id="ARBA00023136"/>
    </source>
</evidence>
<dbReference type="GO" id="GO:0000139">
    <property type="term" value="C:Golgi membrane"/>
    <property type="evidence" value="ECO:0007669"/>
    <property type="project" value="UniProtKB-SubCell"/>
</dbReference>
<evidence type="ECO:0000256" key="1">
    <source>
        <dbReference type="ARBA" id="ARBA00004127"/>
    </source>
</evidence>
<evidence type="ECO:0000256" key="8">
    <source>
        <dbReference type="ARBA" id="ARBA00093305"/>
    </source>
</evidence>
<evidence type="ECO:0000256" key="10">
    <source>
        <dbReference type="SAM" id="MobiDB-lite"/>
    </source>
</evidence>
<reference evidence="11" key="2">
    <citation type="submission" date="2025-08" db="UniProtKB">
        <authorList>
            <consortium name="Ensembl"/>
        </authorList>
    </citation>
    <scope>IDENTIFICATION</scope>
</reference>
<reference evidence="11" key="3">
    <citation type="submission" date="2025-09" db="UniProtKB">
        <authorList>
            <consortium name="Ensembl"/>
        </authorList>
    </citation>
    <scope>IDENTIFICATION</scope>
</reference>
<feature type="compositionally biased region" description="Basic and acidic residues" evidence="10">
    <location>
        <begin position="275"/>
        <end position="286"/>
    </location>
</feature>
<evidence type="ECO:0000256" key="2">
    <source>
        <dbReference type="ARBA" id="ARBA00006387"/>
    </source>
</evidence>
<feature type="chain" id="PRO_5042668735" description="Post-GPI attachment to proteins factor 3" evidence="9">
    <location>
        <begin position="35"/>
        <end position="316"/>
    </location>
</feature>
<comment type="function">
    <text evidence="9">Involved in the lipid remodeling steps of GPI-anchor maturation.</text>
</comment>
<dbReference type="Ensembl" id="ENSGACT00000043211.1">
    <property type="protein sequence ID" value="ENSGACP00000066569.1"/>
    <property type="gene ID" value="ENSGACG00000007172.2"/>
</dbReference>
<evidence type="ECO:0000256" key="9">
    <source>
        <dbReference type="RuleBase" id="RU365066"/>
    </source>
</evidence>
<keyword evidence="9" id="KW-0333">Golgi apparatus</keyword>
<dbReference type="PANTHER" id="PTHR13148">
    <property type="entry name" value="PER1-RELATED"/>
    <property type="match status" value="1"/>
</dbReference>
<dbReference type="Proteomes" id="UP000007635">
    <property type="component" value="Chromosome V"/>
</dbReference>
<dbReference type="AlphaFoldDB" id="A0AAQ4RSG3"/>
<evidence type="ECO:0000256" key="5">
    <source>
        <dbReference type="ARBA" id="ARBA00022729"/>
    </source>
</evidence>
<evidence type="ECO:0000256" key="6">
    <source>
        <dbReference type="ARBA" id="ARBA00022989"/>
    </source>
</evidence>
<evidence type="ECO:0000256" key="3">
    <source>
        <dbReference type="ARBA" id="ARBA00022502"/>
    </source>
</evidence>
<comment type="function">
    <text evidence="8">Involved in the fatty acid remodeling steps of GPI-anchor maturation where the unsaturated acyl chain at sn-2 of inositol phosphate is replaced by a saturated stearoyl chain. May catalyze the first step of the fatty acid remodeling, by removing the unsaturated acyl chain at sn-2 of inositol phosphate, generating a lyso-GPI intermediate. The fatty acid remodeling steps is critical for the integration of GPI-APs into lipid rafts.</text>
</comment>
<keyword evidence="6" id="KW-1133">Transmembrane helix</keyword>
<feature type="compositionally biased region" description="Basic and acidic residues" evidence="10">
    <location>
        <begin position="297"/>
        <end position="316"/>
    </location>
</feature>
<evidence type="ECO:0000313" key="11">
    <source>
        <dbReference type="Ensembl" id="ENSGACP00000066569.1"/>
    </source>
</evidence>
<keyword evidence="7" id="KW-0472">Membrane</keyword>
<keyword evidence="12" id="KW-1185">Reference proteome</keyword>
<dbReference type="PANTHER" id="PTHR13148:SF0">
    <property type="entry name" value="POST-GPI ATTACHMENT TO PROTEINS FACTOR 3"/>
    <property type="match status" value="1"/>
</dbReference>
<proteinExistence type="inferred from homology"/>
<name>A0AAQ4RSG3_GASAC</name>
<sequence>MASAPARRRTSVGLPAVAAVLLLLLTEVPAAVRASQGDKEPVYRDCVKQCVGTNCTGARLRGFQSAQPQYMALTGWTCRDDCRYECMWTTVGLYQAEGYRVPQFHGKWPFTRFLCFEEPASALASLLNGLACLLMMLRYRSTVPRQSPMYHTVNAFSLVSLNAWFWSTVFHTRDTYLTEKMDYFCATAVILYSIYLCCVRNGEPAVVAVLVLAEPADAALLVEVRLGGRAALWSGPPGAVGLPPDALGPRCSFCVAPQHDTSALPFLQFPDRRQPLPAEHREDGRQSRVGRSSSPLRRHDADERLRSGRRDTRTGK</sequence>
<dbReference type="Pfam" id="PF04080">
    <property type="entry name" value="Per1"/>
    <property type="match status" value="1"/>
</dbReference>
<organism evidence="11 12">
    <name type="scientific">Gasterosteus aculeatus aculeatus</name>
    <name type="common">three-spined stickleback</name>
    <dbReference type="NCBI Taxonomy" id="481459"/>
    <lineage>
        <taxon>Eukaryota</taxon>
        <taxon>Metazoa</taxon>
        <taxon>Chordata</taxon>
        <taxon>Craniata</taxon>
        <taxon>Vertebrata</taxon>
        <taxon>Euteleostomi</taxon>
        <taxon>Actinopterygii</taxon>
        <taxon>Neopterygii</taxon>
        <taxon>Teleostei</taxon>
        <taxon>Neoteleostei</taxon>
        <taxon>Acanthomorphata</taxon>
        <taxon>Eupercaria</taxon>
        <taxon>Perciformes</taxon>
        <taxon>Cottioidei</taxon>
        <taxon>Gasterosteales</taxon>
        <taxon>Gasterosteidae</taxon>
        <taxon>Gasterosteus</taxon>
    </lineage>
</organism>
<feature type="region of interest" description="Disordered" evidence="10">
    <location>
        <begin position="275"/>
        <end position="316"/>
    </location>
</feature>
<keyword evidence="4" id="KW-0812">Transmembrane</keyword>
<dbReference type="GeneTree" id="ENSGT00390000001304"/>
<feature type="signal peptide" evidence="9">
    <location>
        <begin position="1"/>
        <end position="34"/>
    </location>
</feature>
<evidence type="ECO:0000256" key="4">
    <source>
        <dbReference type="ARBA" id="ARBA00022692"/>
    </source>
</evidence>
<evidence type="ECO:0000313" key="12">
    <source>
        <dbReference type="Proteomes" id="UP000007635"/>
    </source>
</evidence>
<dbReference type="GO" id="GO:0006506">
    <property type="term" value="P:GPI anchor biosynthetic process"/>
    <property type="evidence" value="ECO:0007669"/>
    <property type="project" value="UniProtKB-KW"/>
</dbReference>
<keyword evidence="5 9" id="KW-0732">Signal</keyword>
<accession>A0AAQ4RSG3</accession>